<name>A0A3D8QXB5_9HELO</name>
<reference evidence="2 3" key="1">
    <citation type="journal article" date="2018" name="IMA Fungus">
        <title>IMA Genome-F 9: Draft genome sequence of Annulohypoxylon stygium, Aspergillus mulundensis, Berkeleyomyces basicola (syn. Thielaviopsis basicola), Ceratocystis smalleyi, two Cercospora beticola strains, Coleophoma cylindrospora, Fusarium fracticaudum, Phialophora cf. hyalina, and Morchella septimelata.</title>
        <authorList>
            <person name="Wingfield B.D."/>
            <person name="Bills G.F."/>
            <person name="Dong Y."/>
            <person name="Huang W."/>
            <person name="Nel W.J."/>
            <person name="Swalarsk-Parry B.S."/>
            <person name="Vaghefi N."/>
            <person name="Wilken P.M."/>
            <person name="An Z."/>
            <person name="de Beer Z.W."/>
            <person name="De Vos L."/>
            <person name="Chen L."/>
            <person name="Duong T.A."/>
            <person name="Gao Y."/>
            <person name="Hammerbacher A."/>
            <person name="Kikkert J.R."/>
            <person name="Li Y."/>
            <person name="Li H."/>
            <person name="Li K."/>
            <person name="Li Q."/>
            <person name="Liu X."/>
            <person name="Ma X."/>
            <person name="Naidoo K."/>
            <person name="Pethybridge S.J."/>
            <person name="Sun J."/>
            <person name="Steenkamp E.T."/>
            <person name="van der Nest M.A."/>
            <person name="van Wyk S."/>
            <person name="Wingfield M.J."/>
            <person name="Xiong C."/>
            <person name="Yue Q."/>
            <person name="Zhang X."/>
        </authorList>
    </citation>
    <scope>NUCLEOTIDE SEQUENCE [LARGE SCALE GENOMIC DNA]</scope>
    <source>
        <strain evidence="2 3">BP6252</strain>
    </source>
</reference>
<sequence length="259" mass="27965">MHRYHAGETSDGQQKPGESGQTGFVGLKEEPGRSSTPSTSAVLTTGPPVTMKGRATREAGVRPRCAQLSQPSIKALETAWGFAPVSMSRTASLGREGCDTKAEFEAVAGKAAGCMHSQVIEAYGWLTIGWKDHCFGWKKAALSRIHPSVEVGDSELVWAQRGGYRGKLSRRRGTITSSSKDSPPSAHARSDSDVPELCFSDSGFPFRTPTESRSSCTYLHAWRQQQQHRSLALSRVLGHICSYGQCVSPQLGKQARVAS</sequence>
<protein>
    <submittedName>
        <fullName evidence="2">Uncharacterized protein</fullName>
    </submittedName>
</protein>
<keyword evidence="3" id="KW-1185">Reference proteome</keyword>
<dbReference type="Proteomes" id="UP000256645">
    <property type="component" value="Unassembled WGS sequence"/>
</dbReference>
<comment type="caution">
    <text evidence="2">The sequence shown here is derived from an EMBL/GenBank/DDBJ whole genome shotgun (WGS) entry which is preliminary data.</text>
</comment>
<feature type="compositionally biased region" description="Polar residues" evidence="1">
    <location>
        <begin position="33"/>
        <end position="43"/>
    </location>
</feature>
<dbReference type="EMBL" id="PDLM01000011">
    <property type="protein sequence ID" value="RDW66330.1"/>
    <property type="molecule type" value="Genomic_DNA"/>
</dbReference>
<evidence type="ECO:0000313" key="3">
    <source>
        <dbReference type="Proteomes" id="UP000256645"/>
    </source>
</evidence>
<organism evidence="2 3">
    <name type="scientific">Coleophoma cylindrospora</name>
    <dbReference type="NCBI Taxonomy" id="1849047"/>
    <lineage>
        <taxon>Eukaryota</taxon>
        <taxon>Fungi</taxon>
        <taxon>Dikarya</taxon>
        <taxon>Ascomycota</taxon>
        <taxon>Pezizomycotina</taxon>
        <taxon>Leotiomycetes</taxon>
        <taxon>Helotiales</taxon>
        <taxon>Dermateaceae</taxon>
        <taxon>Coleophoma</taxon>
    </lineage>
</organism>
<proteinExistence type="predicted"/>
<accession>A0A3D8QXB5</accession>
<dbReference type="AlphaFoldDB" id="A0A3D8QXB5"/>
<evidence type="ECO:0000313" key="2">
    <source>
        <dbReference type="EMBL" id="RDW66330.1"/>
    </source>
</evidence>
<gene>
    <name evidence="2" type="ORF">BP6252_09965</name>
</gene>
<feature type="region of interest" description="Disordered" evidence="1">
    <location>
        <begin position="1"/>
        <end position="62"/>
    </location>
</feature>
<feature type="region of interest" description="Disordered" evidence="1">
    <location>
        <begin position="169"/>
        <end position="194"/>
    </location>
</feature>
<evidence type="ECO:0000256" key="1">
    <source>
        <dbReference type="SAM" id="MobiDB-lite"/>
    </source>
</evidence>